<keyword evidence="2" id="KW-1185">Reference proteome</keyword>
<sequence length="220" mass="23231">MLEDEQVVNLEEQGLGLGDGIYAERVEQATLSGNSRPSVAMGVNITVSRSGVTHRESISTGNAKGNGRGAEKAVVLPMVEGQQVSVVEHSALGGSSEHIAVSLFEKGHGNVRSKGVVHGKLHGNRRGVRDGVQQGLKVCKPPDMRTISRPMLNEWVDTMHLQIKALSTQVDDDPGGHAQAVVNQDGILELAARTFGTLEARATVTAEESVLVEGGSVAEQ</sequence>
<dbReference type="Proteomes" id="UP001396334">
    <property type="component" value="Unassembled WGS sequence"/>
</dbReference>
<accession>A0ABR2S6W7</accession>
<protein>
    <submittedName>
        <fullName evidence="1">Uncharacterized protein</fullName>
    </submittedName>
</protein>
<evidence type="ECO:0000313" key="1">
    <source>
        <dbReference type="EMBL" id="KAK9020694.1"/>
    </source>
</evidence>
<gene>
    <name evidence="1" type="ORF">V6N11_010711</name>
</gene>
<reference evidence="1 2" key="1">
    <citation type="journal article" date="2024" name="G3 (Bethesda)">
        <title>Genome assembly of Hibiscus sabdariffa L. provides insights into metabolisms of medicinal natural products.</title>
        <authorList>
            <person name="Kim T."/>
        </authorList>
    </citation>
    <scope>NUCLEOTIDE SEQUENCE [LARGE SCALE GENOMIC DNA]</scope>
    <source>
        <strain evidence="1">TK-2024</strain>
        <tissue evidence="1">Old leaves</tissue>
    </source>
</reference>
<name>A0ABR2S6W7_9ROSI</name>
<evidence type="ECO:0000313" key="2">
    <source>
        <dbReference type="Proteomes" id="UP001396334"/>
    </source>
</evidence>
<dbReference type="EMBL" id="JBBPBN010000016">
    <property type="protein sequence ID" value="KAK9020694.1"/>
    <property type="molecule type" value="Genomic_DNA"/>
</dbReference>
<proteinExistence type="predicted"/>
<organism evidence="1 2">
    <name type="scientific">Hibiscus sabdariffa</name>
    <name type="common">roselle</name>
    <dbReference type="NCBI Taxonomy" id="183260"/>
    <lineage>
        <taxon>Eukaryota</taxon>
        <taxon>Viridiplantae</taxon>
        <taxon>Streptophyta</taxon>
        <taxon>Embryophyta</taxon>
        <taxon>Tracheophyta</taxon>
        <taxon>Spermatophyta</taxon>
        <taxon>Magnoliopsida</taxon>
        <taxon>eudicotyledons</taxon>
        <taxon>Gunneridae</taxon>
        <taxon>Pentapetalae</taxon>
        <taxon>rosids</taxon>
        <taxon>malvids</taxon>
        <taxon>Malvales</taxon>
        <taxon>Malvaceae</taxon>
        <taxon>Malvoideae</taxon>
        <taxon>Hibiscus</taxon>
    </lineage>
</organism>
<comment type="caution">
    <text evidence="1">The sequence shown here is derived from an EMBL/GenBank/DDBJ whole genome shotgun (WGS) entry which is preliminary data.</text>
</comment>